<organism evidence="1">
    <name type="scientific">Streptantibioticus silvisoli</name>
    <dbReference type="NCBI Taxonomy" id="2705255"/>
    <lineage>
        <taxon>Bacteria</taxon>
        <taxon>Bacillati</taxon>
        <taxon>Actinomycetota</taxon>
        <taxon>Actinomycetes</taxon>
        <taxon>Kitasatosporales</taxon>
        <taxon>Streptomycetaceae</taxon>
        <taxon>Streptantibioticus</taxon>
    </lineage>
</organism>
<protein>
    <submittedName>
        <fullName evidence="1">Uncharacterized protein</fullName>
    </submittedName>
</protein>
<reference evidence="1" key="1">
    <citation type="submission" date="2023-05" db="EMBL/GenBank/DDBJ databases">
        <title>Streptantibioticus silvisoli sp. nov., acidotolerant actinomycetes 1 from pine litter.</title>
        <authorList>
            <person name="Swiecimska M."/>
            <person name="Golinska P."/>
            <person name="Sangal V."/>
            <person name="Wachnowicz B."/>
            <person name="Goodfellow M."/>
        </authorList>
    </citation>
    <scope>NUCLEOTIDE SEQUENCE</scope>
    <source>
        <strain evidence="1">SL13</strain>
    </source>
</reference>
<sequence length="46" mass="5205">MSDDLTGYPWIGDPLPSDRRMEFNAFEDARHRLVSLKASTPGRLGQ</sequence>
<name>A0AA90KBV0_9ACTN</name>
<proteinExistence type="predicted"/>
<dbReference type="RefSeq" id="WP_271315258.1">
    <property type="nucleotide sequence ID" value="NZ_JABXJJ020000063.1"/>
</dbReference>
<dbReference type="EMBL" id="JABXJJ020000063">
    <property type="protein sequence ID" value="MDI5974158.1"/>
    <property type="molecule type" value="Genomic_DNA"/>
</dbReference>
<evidence type="ECO:0000313" key="1">
    <source>
        <dbReference type="EMBL" id="MDI5974158.1"/>
    </source>
</evidence>
<comment type="caution">
    <text evidence="1">The sequence shown here is derived from an EMBL/GenBank/DDBJ whole genome shotgun (WGS) entry which is preliminary data.</text>
</comment>
<dbReference type="AlphaFoldDB" id="A0AA90KBV0"/>
<gene>
    <name evidence="1" type="ORF">POF50_033260</name>
</gene>
<accession>A0AA90KBV0</accession>